<gene>
    <name evidence="2" type="ORF">BgAZ_404410</name>
</gene>
<dbReference type="EMBL" id="JAVEPI010000004">
    <property type="protein sequence ID" value="KAK1442411.1"/>
    <property type="molecule type" value="Genomic_DNA"/>
</dbReference>
<comment type="caution">
    <text evidence="2">The sequence shown here is derived from an EMBL/GenBank/DDBJ whole genome shotgun (WGS) entry which is preliminary data.</text>
</comment>
<accession>A0AAD8PDN4</accession>
<evidence type="ECO:0000256" key="1">
    <source>
        <dbReference type="SAM" id="MobiDB-lite"/>
    </source>
</evidence>
<name>A0AAD8PDN4_BABGI</name>
<protein>
    <submittedName>
        <fullName evidence="2">Uncharacterized protein</fullName>
    </submittedName>
</protein>
<feature type="region of interest" description="Disordered" evidence="1">
    <location>
        <begin position="276"/>
        <end position="308"/>
    </location>
</feature>
<dbReference type="Proteomes" id="UP001230268">
    <property type="component" value="Unassembled WGS sequence"/>
</dbReference>
<evidence type="ECO:0000313" key="3">
    <source>
        <dbReference type="Proteomes" id="UP001230268"/>
    </source>
</evidence>
<reference evidence="2" key="1">
    <citation type="submission" date="2023-08" db="EMBL/GenBank/DDBJ databases">
        <title>Draft sequence of the Babesia gibsoni genome.</title>
        <authorList>
            <person name="Yamagishi J.Y."/>
            <person name="Xuan X.X."/>
        </authorList>
    </citation>
    <scope>NUCLEOTIDE SEQUENCE</scope>
    <source>
        <strain evidence="2">Azabu</strain>
    </source>
</reference>
<dbReference type="AlphaFoldDB" id="A0AAD8PDN4"/>
<proteinExistence type="predicted"/>
<keyword evidence="3" id="KW-1185">Reference proteome</keyword>
<evidence type="ECO:0000313" key="2">
    <source>
        <dbReference type="EMBL" id="KAK1442411.1"/>
    </source>
</evidence>
<sequence>MGNVGNVTEVCMFAAPTSVVNRRTCALVYDGGESQGIVHALSLLSTLLNCVDELQDKRGLLICKRATWEQAAECLDRGMTDCFEDCTFPCSRLCGQNSSDIDPKDALDQILRHAFLSESRSNRKFGGRGSPGTLSEIMEYELCSQMSGASLHKVGSIPSQASGLLNLGRCSLIVSSQGKVSDDYSVMQKIMEMERRREEKLRRLIVRFVDDLPLDYLDSGKEMKTCTPFNPFVEPGMETKWNYIQAANEIAFHPEDIAVVVVVGLSQIELDAHQIEGRVSPPTSSRIPSPNEDAEPESHMSTTYTHPFDSYERPKWELDEEEEGNGVAYQYREISLYAFALQLTLNAFQANLGRSNSTNMGLTKLYFLESLPTKETDQEKFIAFLRSRFQFTYKLE</sequence>
<organism evidence="2 3">
    <name type="scientific">Babesia gibsoni</name>
    <dbReference type="NCBI Taxonomy" id="33632"/>
    <lineage>
        <taxon>Eukaryota</taxon>
        <taxon>Sar</taxon>
        <taxon>Alveolata</taxon>
        <taxon>Apicomplexa</taxon>
        <taxon>Aconoidasida</taxon>
        <taxon>Piroplasmida</taxon>
        <taxon>Babesiidae</taxon>
        <taxon>Babesia</taxon>
    </lineage>
</organism>